<dbReference type="Pfam" id="PF13530">
    <property type="entry name" value="SCP2_2"/>
    <property type="match status" value="1"/>
</dbReference>
<dbReference type="InterPro" id="IPR016181">
    <property type="entry name" value="Acyl_CoA_acyltransferase"/>
</dbReference>
<dbReference type="InterPro" id="IPR022902">
    <property type="entry name" value="NAcTrfase_Eis"/>
</dbReference>
<dbReference type="HAMAP" id="MF_01812">
    <property type="entry name" value="Eis"/>
    <property type="match status" value="1"/>
</dbReference>
<evidence type="ECO:0000256" key="2">
    <source>
        <dbReference type="ARBA" id="ARBA00022679"/>
    </source>
</evidence>
<dbReference type="Pfam" id="PF13527">
    <property type="entry name" value="Acetyltransf_9"/>
    <property type="match status" value="1"/>
</dbReference>
<comment type="similarity">
    <text evidence="1 4">Belongs to the acetyltransferase Eis family.</text>
</comment>
<dbReference type="InterPro" id="IPR051554">
    <property type="entry name" value="Acetyltransferase_Eis"/>
</dbReference>
<name>A0ABN1D146_SACER</name>
<feature type="binding site" evidence="4">
    <location>
        <begin position="119"/>
        <end position="120"/>
    </location>
    <ligand>
        <name>acetyl-CoA</name>
        <dbReference type="ChEBI" id="CHEBI:57288"/>
    </ligand>
</feature>
<dbReference type="SUPFAM" id="SSF55718">
    <property type="entry name" value="SCP-like"/>
    <property type="match status" value="1"/>
</dbReference>
<keyword evidence="2 4" id="KW-0808">Transferase</keyword>
<dbReference type="InterPro" id="IPR041380">
    <property type="entry name" value="Acetyltransf_17"/>
</dbReference>
<feature type="domain" description="N-acetyltransferase" evidence="5">
    <location>
        <begin position="4"/>
        <end position="173"/>
    </location>
</feature>
<protein>
    <submittedName>
        <fullName evidence="6">Amikacin resistance N-acetyltransferase Eis2</fullName>
    </submittedName>
</protein>
<feature type="binding site" evidence="4">
    <location>
        <begin position="82"/>
        <end position="84"/>
    </location>
    <ligand>
        <name>acetyl-CoA</name>
        <dbReference type="ChEBI" id="CHEBI:57288"/>
    </ligand>
</feature>
<comment type="caution">
    <text evidence="6">The sequence shown here is derived from an EMBL/GenBank/DDBJ whole genome shotgun (WGS) entry which is preliminary data.</text>
</comment>
<dbReference type="NCBIfam" id="NF002367">
    <property type="entry name" value="PRK01346.1-4"/>
    <property type="match status" value="1"/>
</dbReference>
<feature type="active site" description="Proton acceptor; via carboxylate" evidence="4">
    <location>
        <position position="404"/>
    </location>
</feature>
<evidence type="ECO:0000256" key="3">
    <source>
        <dbReference type="ARBA" id="ARBA00023315"/>
    </source>
</evidence>
<evidence type="ECO:0000313" key="6">
    <source>
        <dbReference type="EMBL" id="GAA0530597.1"/>
    </source>
</evidence>
<keyword evidence="3 4" id="KW-0012">Acyltransferase</keyword>
<dbReference type="Proteomes" id="UP001500729">
    <property type="component" value="Unassembled WGS sequence"/>
</dbReference>
<dbReference type="Pfam" id="PF17668">
    <property type="entry name" value="Acetyltransf_17"/>
    <property type="match status" value="1"/>
</dbReference>
<proteinExistence type="inferred from homology"/>
<gene>
    <name evidence="6" type="primary">eis2_2</name>
    <name evidence="6" type="ORF">GCM10009533_32270</name>
</gene>
<accession>A0ABN1D146</accession>
<reference evidence="6 7" key="1">
    <citation type="journal article" date="2019" name="Int. J. Syst. Evol. Microbiol.">
        <title>The Global Catalogue of Microorganisms (GCM) 10K type strain sequencing project: providing services to taxonomists for standard genome sequencing and annotation.</title>
        <authorList>
            <consortium name="The Broad Institute Genomics Platform"/>
            <consortium name="The Broad Institute Genome Sequencing Center for Infectious Disease"/>
            <person name="Wu L."/>
            <person name="Ma J."/>
        </authorList>
    </citation>
    <scope>NUCLEOTIDE SEQUENCE [LARGE SCALE GENOMIC DNA]</scope>
    <source>
        <strain evidence="6 7">JCM 10303</strain>
    </source>
</reference>
<dbReference type="RefSeq" id="WP_009946746.1">
    <property type="nucleotide sequence ID" value="NZ_BAAAGS010000019.1"/>
</dbReference>
<dbReference type="Gene3D" id="3.30.1050.10">
    <property type="entry name" value="SCP2 sterol-binding domain"/>
    <property type="match status" value="1"/>
</dbReference>
<feature type="active site" description="Proton donor" evidence="4">
    <location>
        <position position="124"/>
    </location>
</feature>
<evidence type="ECO:0000259" key="5">
    <source>
        <dbReference type="PROSITE" id="PS51186"/>
    </source>
</evidence>
<dbReference type="PANTHER" id="PTHR37817:SF1">
    <property type="entry name" value="N-ACETYLTRANSFERASE EIS"/>
    <property type="match status" value="1"/>
</dbReference>
<evidence type="ECO:0000256" key="4">
    <source>
        <dbReference type="HAMAP-Rule" id="MF_01812"/>
    </source>
</evidence>
<dbReference type="InterPro" id="IPR000182">
    <property type="entry name" value="GNAT_dom"/>
</dbReference>
<organism evidence="6 7">
    <name type="scientific">Saccharopolyspora erythraea</name>
    <name type="common">Streptomyces erythraeus</name>
    <dbReference type="NCBI Taxonomy" id="1836"/>
    <lineage>
        <taxon>Bacteria</taxon>
        <taxon>Bacillati</taxon>
        <taxon>Actinomycetota</taxon>
        <taxon>Actinomycetes</taxon>
        <taxon>Pseudonocardiales</taxon>
        <taxon>Pseudonocardiaceae</taxon>
        <taxon>Saccharopolyspora</taxon>
    </lineage>
</organism>
<dbReference type="PANTHER" id="PTHR37817">
    <property type="entry name" value="N-ACETYLTRANSFERASE EIS"/>
    <property type="match status" value="1"/>
</dbReference>
<evidence type="ECO:0000256" key="1">
    <source>
        <dbReference type="ARBA" id="ARBA00009213"/>
    </source>
</evidence>
<dbReference type="EMBL" id="BAAAGS010000019">
    <property type="protein sequence ID" value="GAA0530597.1"/>
    <property type="molecule type" value="Genomic_DNA"/>
</dbReference>
<feature type="binding site" evidence="4">
    <location>
        <begin position="90"/>
        <end position="95"/>
    </location>
    <ligand>
        <name>acetyl-CoA</name>
        <dbReference type="ChEBI" id="CHEBI:57288"/>
    </ligand>
</feature>
<dbReference type="SUPFAM" id="SSF55729">
    <property type="entry name" value="Acyl-CoA N-acyltransferases (Nat)"/>
    <property type="match status" value="1"/>
</dbReference>
<dbReference type="InterPro" id="IPR036527">
    <property type="entry name" value="SCP2_sterol-bd_dom_sf"/>
</dbReference>
<dbReference type="PROSITE" id="PS51186">
    <property type="entry name" value="GNAT"/>
    <property type="match status" value="1"/>
</dbReference>
<dbReference type="Gene3D" id="3.40.630.30">
    <property type="match status" value="2"/>
</dbReference>
<evidence type="ECO:0000313" key="7">
    <source>
        <dbReference type="Proteomes" id="UP001500729"/>
    </source>
</evidence>
<dbReference type="InterPro" id="IPR025559">
    <property type="entry name" value="Eis_dom"/>
</dbReference>
<comment type="subunit">
    <text evidence="4">Homohexamer; trimer of dimers.</text>
</comment>
<sequence length="404" mass="44804">MDEPTVRVLSGDDYDEFFSVFTGSFLDDSREAIREPWRAVFEPANAHGVFDGREMIGVAAFFDSGITLPGQVRTRLAAVTAVGVKPGHRRRGVMRMLMRAQLHGMGESRSHPVAALHATEGSIYGRFGYGLGTSDVVLSIPRRAPFLRSVEVDQRRVREVGEQEALRFAHDLYPAVAARRTGWLARGPSWHLRVVDDRSAPKEQGRMRFAVHPDGYAFYRPEPRWADRGPDYLLHVQELVAATPQAYAALWRYLLDTDLVGEVRWQRAAPDEPVVDMLADPRQARRQLSDGLWVRLIHLDRALSERRYRAPADVVLEVGDDFCEWNAGRWRLAAGADGTGGATRTQAPPDIRLGIGDLAAAYLGGTTLGQLHRCGRVEELNPGAVAVASGALDTDHAPHCQEPF</sequence>
<keyword evidence="7" id="KW-1185">Reference proteome</keyword>